<dbReference type="EMBL" id="LLZZ01000148">
    <property type="protein sequence ID" value="KTA99104.1"/>
    <property type="molecule type" value="Genomic_DNA"/>
</dbReference>
<dbReference type="GO" id="GO:0004523">
    <property type="term" value="F:RNA-DNA hybrid ribonuclease activity"/>
    <property type="evidence" value="ECO:0007669"/>
    <property type="project" value="EnsemblFungi"/>
</dbReference>
<evidence type="ECO:0000256" key="4">
    <source>
        <dbReference type="ARBA" id="ARBA00024778"/>
    </source>
</evidence>
<comment type="function">
    <text evidence="4">Non catalytic subunit of RNase H2, an endonuclease that specifically degrades the RNA of RNA:DNA hybrids. Participates in DNA replication, possibly by mediating the removal of lagging-strand Okazaki fragment RNA primers during DNA replication. Mediates the excision of single ribonucleotides from DNA:RNA duplexes.</text>
</comment>
<feature type="domain" description="Ribonuclease H2 subunit B wHTH" evidence="6">
    <location>
        <begin position="143"/>
        <end position="235"/>
    </location>
</feature>
<dbReference type="InterPro" id="IPR040456">
    <property type="entry name" value="RNase_H2_suB"/>
</dbReference>
<organism evidence="8 9">
    <name type="scientific">Candida glabrata</name>
    <name type="common">Yeast</name>
    <name type="synonym">Torulopsis glabrata</name>
    <dbReference type="NCBI Taxonomy" id="5478"/>
    <lineage>
        <taxon>Eukaryota</taxon>
        <taxon>Fungi</taxon>
        <taxon>Dikarya</taxon>
        <taxon>Ascomycota</taxon>
        <taxon>Saccharomycotina</taxon>
        <taxon>Saccharomycetes</taxon>
        <taxon>Saccharomycetales</taxon>
        <taxon>Saccharomycetaceae</taxon>
        <taxon>Nakaseomyces</taxon>
    </lineage>
</organism>
<dbReference type="VEuPathDB" id="FungiDB:GVI51_H00825"/>
<protein>
    <recommendedName>
        <fullName evidence="2">Ribonuclease H2 subunit B</fullName>
    </recommendedName>
    <alternativeName>
        <fullName evidence="5">Ribonuclease HI subunit B</fullName>
    </alternativeName>
</protein>
<evidence type="ECO:0000256" key="2">
    <source>
        <dbReference type="ARBA" id="ARBA00019062"/>
    </source>
</evidence>
<name>A0A0W0C7V4_CANGB</name>
<comment type="caution">
    <text evidence="8">The sequence shown here is derived from an EMBL/GenBank/DDBJ whole genome shotgun (WGS) entry which is preliminary data.</text>
</comment>
<accession>A0A0W0C7V4</accession>
<dbReference type="InterPro" id="IPR041195">
    <property type="entry name" value="Rnh202_N"/>
</dbReference>
<dbReference type="Pfam" id="PF17745">
    <property type="entry name" value="Ydr279_N"/>
    <property type="match status" value="1"/>
</dbReference>
<dbReference type="VEuPathDB" id="FungiDB:CAGL0H01023g"/>
<dbReference type="Gene3D" id="1.10.20.120">
    <property type="match status" value="1"/>
</dbReference>
<proteinExistence type="predicted"/>
<evidence type="ECO:0000259" key="7">
    <source>
        <dbReference type="Pfam" id="PF17745"/>
    </source>
</evidence>
<dbReference type="AlphaFoldDB" id="A0A0W0C7V4"/>
<evidence type="ECO:0000313" key="9">
    <source>
        <dbReference type="Proteomes" id="UP000054886"/>
    </source>
</evidence>
<evidence type="ECO:0000313" key="8">
    <source>
        <dbReference type="EMBL" id="KTA99104.1"/>
    </source>
</evidence>
<dbReference type="Pfam" id="PF09468">
    <property type="entry name" value="RNase_H2-Ydr279"/>
    <property type="match status" value="1"/>
</dbReference>
<gene>
    <name evidence="8" type="ORF">AO440_001943</name>
</gene>
<evidence type="ECO:0000256" key="1">
    <source>
        <dbReference type="ARBA" id="ARBA00004123"/>
    </source>
</evidence>
<dbReference type="VEuPathDB" id="FungiDB:GWK60_H00825"/>
<evidence type="ECO:0000259" key="6">
    <source>
        <dbReference type="Pfam" id="PF09468"/>
    </source>
</evidence>
<dbReference type="InterPro" id="IPR019024">
    <property type="entry name" value="RNase_H2_suB_wHTH"/>
</dbReference>
<sequence>MTIEDEQKRLGIEGICLLPSEIKLLSEAYFFELPASSNNESKSTTKLLKYGTEIYQVTDYCFGKGRKYEKVKDEINDRYHYDEEGKPLRSAIHVNPEDKTNYTVLPNANIKYFSKYDLTYNLIGFKFKDCVTGKESEYFKPTHKETTKKDDDRYLTLRDHQDMLIDNGHENWSQIPSPTLEHCLSNISDQIEEAGDKYYKITLDKILNYLKLKIVNIVENFPNSISVPPSLDKNDLNAFKIFIASNILVSLVPKIIFVSLQDDDIPIEKYDISVKQAFHVIEVFYKTSTNKDAEQKILLEAATNVGMPGDSGPRQMDKKPKKVVPKKPKVAVGRGAIDGFFKKK</sequence>
<reference evidence="8 9" key="1">
    <citation type="submission" date="2015-10" db="EMBL/GenBank/DDBJ databases">
        <title>Draft genomes sequences of Candida glabrata isolates 1A, 1B, 2A, 2B, 3A and 3B.</title>
        <authorList>
            <person name="Haavelsrud O.E."/>
            <person name="Gaustad P."/>
        </authorList>
    </citation>
    <scope>NUCLEOTIDE SEQUENCE [LARGE SCALE GENOMIC DNA]</scope>
    <source>
        <strain evidence="8">910700640</strain>
    </source>
</reference>
<dbReference type="GO" id="GO:0005634">
    <property type="term" value="C:nucleus"/>
    <property type="evidence" value="ECO:0007669"/>
    <property type="project" value="UniProtKB-SubCell"/>
</dbReference>
<evidence type="ECO:0000256" key="5">
    <source>
        <dbReference type="ARBA" id="ARBA00033464"/>
    </source>
</evidence>
<comment type="subcellular location">
    <subcellularLocation>
        <location evidence="1">Nucleus</location>
    </subcellularLocation>
</comment>
<keyword evidence="3" id="KW-0539">Nucleus</keyword>
<evidence type="ECO:0000256" key="3">
    <source>
        <dbReference type="ARBA" id="ARBA00023242"/>
    </source>
</evidence>
<dbReference type="Proteomes" id="UP000054886">
    <property type="component" value="Unassembled WGS sequence"/>
</dbReference>
<dbReference type="VEuPathDB" id="FungiDB:B1J91_H01023g"/>
<dbReference type="GO" id="GO:0006401">
    <property type="term" value="P:RNA catabolic process"/>
    <property type="evidence" value="ECO:0007669"/>
    <property type="project" value="EnsemblFungi"/>
</dbReference>
<dbReference type="GO" id="GO:0032299">
    <property type="term" value="C:ribonuclease H2 complex"/>
    <property type="evidence" value="ECO:0007669"/>
    <property type="project" value="EnsemblFungi"/>
</dbReference>
<dbReference type="CDD" id="cd09270">
    <property type="entry name" value="RNase_H2-B"/>
    <property type="match status" value="1"/>
</dbReference>
<feature type="domain" description="Rnh202 triple barrel" evidence="7">
    <location>
        <begin position="17"/>
        <end position="117"/>
    </location>
</feature>